<dbReference type="STRING" id="3775.A0A1Q3CJY4"/>
<dbReference type="GO" id="GO:0005778">
    <property type="term" value="C:peroxisomal membrane"/>
    <property type="evidence" value="ECO:0007669"/>
    <property type="project" value="InterPro"/>
</dbReference>
<keyword evidence="2" id="KW-1185">Reference proteome</keyword>
<dbReference type="Proteomes" id="UP000187406">
    <property type="component" value="Unassembled WGS sequence"/>
</dbReference>
<organism evidence="1 2">
    <name type="scientific">Cephalotus follicularis</name>
    <name type="common">Albany pitcher plant</name>
    <dbReference type="NCBI Taxonomy" id="3775"/>
    <lineage>
        <taxon>Eukaryota</taxon>
        <taxon>Viridiplantae</taxon>
        <taxon>Streptophyta</taxon>
        <taxon>Embryophyta</taxon>
        <taxon>Tracheophyta</taxon>
        <taxon>Spermatophyta</taxon>
        <taxon>Magnoliopsida</taxon>
        <taxon>eudicotyledons</taxon>
        <taxon>Gunneridae</taxon>
        <taxon>Pentapetalae</taxon>
        <taxon>rosids</taxon>
        <taxon>fabids</taxon>
        <taxon>Oxalidales</taxon>
        <taxon>Cephalotaceae</taxon>
        <taxon>Cephalotus</taxon>
    </lineage>
</organism>
<dbReference type="PANTHER" id="PTHR28080">
    <property type="entry name" value="PEROXISOMAL BIOGENESIS FACTOR 3"/>
    <property type="match status" value="1"/>
</dbReference>
<dbReference type="EMBL" id="BDDD01002214">
    <property type="protein sequence ID" value="GAV80570.1"/>
    <property type="molecule type" value="Genomic_DNA"/>
</dbReference>
<dbReference type="GO" id="GO:0030674">
    <property type="term" value="F:protein-macromolecule adaptor activity"/>
    <property type="evidence" value="ECO:0007669"/>
    <property type="project" value="TreeGrafter"/>
</dbReference>
<dbReference type="OrthoDB" id="45930at2759"/>
<gene>
    <name evidence="1" type="ORF">CFOL_v3_24030</name>
</gene>
<accession>A0A1Q3CJY4</accession>
<sequence length="178" mass="19605">MPSLISNMQAAAQEVLKGKHLRDFFSSSVLHEAAMQILDRFMSMESPCYWLDYLMPADNRLNKLATSSRSDDTILSYVSKFDQLMTETRAVLSSAGFGSVAEISLKAVLGGLIEDMGVQAEGGSLASGMPLAKLLPRIVQMCPHLLDEPSKNRFIQIIQSVPEVELFFTLLYANLPTS</sequence>
<dbReference type="InterPro" id="IPR006966">
    <property type="entry name" value="Peroxin-3"/>
</dbReference>
<name>A0A1Q3CJY4_CEPFO</name>
<dbReference type="PANTHER" id="PTHR28080:SF1">
    <property type="entry name" value="PEROXISOMAL BIOGENESIS FACTOR 3"/>
    <property type="match status" value="1"/>
</dbReference>
<dbReference type="Pfam" id="PF04882">
    <property type="entry name" value="Peroxin-3"/>
    <property type="match status" value="1"/>
</dbReference>
<dbReference type="GO" id="GO:0045046">
    <property type="term" value="P:protein import into peroxisome membrane"/>
    <property type="evidence" value="ECO:0007669"/>
    <property type="project" value="TreeGrafter"/>
</dbReference>
<dbReference type="AlphaFoldDB" id="A0A1Q3CJY4"/>
<evidence type="ECO:0000313" key="2">
    <source>
        <dbReference type="Proteomes" id="UP000187406"/>
    </source>
</evidence>
<reference evidence="2" key="1">
    <citation type="submission" date="2016-04" db="EMBL/GenBank/DDBJ databases">
        <title>Cephalotus genome sequencing.</title>
        <authorList>
            <person name="Fukushima K."/>
            <person name="Hasebe M."/>
            <person name="Fang X."/>
        </authorList>
    </citation>
    <scope>NUCLEOTIDE SEQUENCE [LARGE SCALE GENOMIC DNA]</scope>
    <source>
        <strain evidence="2">cv. St1</strain>
    </source>
</reference>
<dbReference type="InParanoid" id="A0A1Q3CJY4"/>
<protein>
    <submittedName>
        <fullName evidence="1">Peroxin-3 domain-containing protein</fullName>
    </submittedName>
</protein>
<comment type="caution">
    <text evidence="1">The sequence shown here is derived from an EMBL/GenBank/DDBJ whole genome shotgun (WGS) entry which is preliminary data.</text>
</comment>
<evidence type="ECO:0000313" key="1">
    <source>
        <dbReference type="EMBL" id="GAV80570.1"/>
    </source>
</evidence>
<proteinExistence type="predicted"/>